<accession>A0A8S1HJH5</accession>
<keyword evidence="9" id="KW-0443">Lipid metabolism</keyword>
<evidence type="ECO:0000259" key="16">
    <source>
        <dbReference type="Pfam" id="PF12706"/>
    </source>
</evidence>
<evidence type="ECO:0000256" key="6">
    <source>
        <dbReference type="ARBA" id="ARBA00022801"/>
    </source>
</evidence>
<keyword evidence="7" id="KW-0862">Zinc</keyword>
<comment type="function">
    <text evidence="14">D-type phospholipase that hydrolyzes N-acyl-phosphatidylethanolamines (NAPEs) to produce bioactive N-acylethanolamines/fatty acid ethanolamides (NAEs/FAEs) and phosphatidic acid. NAEs are bioactive lipids that are involved in diverse physiological processes such as growth and lifespan.</text>
</comment>
<evidence type="ECO:0000256" key="2">
    <source>
        <dbReference type="ARBA" id="ARBA00010127"/>
    </source>
</evidence>
<evidence type="ECO:0000256" key="13">
    <source>
        <dbReference type="ARBA" id="ARBA00053011"/>
    </source>
</evidence>
<keyword evidence="6" id="KW-0378">Hydrolase</keyword>
<dbReference type="Gene3D" id="3.60.15.10">
    <property type="entry name" value="Ribonuclease Z/Hydroxyacylglutathione hydrolase-like"/>
    <property type="match status" value="1"/>
</dbReference>
<evidence type="ECO:0000256" key="15">
    <source>
        <dbReference type="SAM" id="SignalP"/>
    </source>
</evidence>
<dbReference type="SUPFAM" id="SSF56281">
    <property type="entry name" value="Metallo-hydrolase/oxidoreductase"/>
    <property type="match status" value="1"/>
</dbReference>
<dbReference type="GO" id="GO:0005737">
    <property type="term" value="C:cytoplasm"/>
    <property type="evidence" value="ECO:0007669"/>
    <property type="project" value="TreeGrafter"/>
</dbReference>
<dbReference type="OrthoDB" id="332863at2759"/>
<dbReference type="InterPro" id="IPR036866">
    <property type="entry name" value="RibonucZ/Hydroxyglut_hydro"/>
</dbReference>
<comment type="catalytic activity">
    <reaction evidence="13">
        <text>1,2-dihexadecanoyl-sn-glycero-3-phospho-(N-hexadecanoyl)-ethanolamine + H2O = 1,2-dihexadecanoyl-sn-glycero-3-phosphate + N-hexadecanoylethanolamine + H(+)</text>
        <dbReference type="Rhea" id="RHEA:51408"/>
        <dbReference type="ChEBI" id="CHEBI:15377"/>
        <dbReference type="ChEBI" id="CHEBI:15378"/>
        <dbReference type="ChEBI" id="CHEBI:71464"/>
        <dbReference type="ChEBI" id="CHEBI:72859"/>
        <dbReference type="ChEBI" id="CHEBI:134072"/>
    </reaction>
    <physiologicalReaction direction="left-to-right" evidence="13">
        <dbReference type="Rhea" id="RHEA:51409"/>
    </physiologicalReaction>
</comment>
<evidence type="ECO:0000256" key="9">
    <source>
        <dbReference type="ARBA" id="ARBA00023098"/>
    </source>
</evidence>
<reference evidence="17" key="1">
    <citation type="submission" date="2020-10" db="EMBL/GenBank/DDBJ databases">
        <authorList>
            <person name="Kikuchi T."/>
        </authorList>
    </citation>
    <scope>NUCLEOTIDE SEQUENCE</scope>
    <source>
        <strain evidence="17">NKZ352</strain>
    </source>
</reference>
<evidence type="ECO:0000256" key="11">
    <source>
        <dbReference type="ARBA" id="ARBA00048025"/>
    </source>
</evidence>
<comment type="caution">
    <text evidence="17">The sequence shown here is derived from an EMBL/GenBank/DDBJ whole genome shotgun (WGS) entry which is preliminary data.</text>
</comment>
<keyword evidence="15" id="KW-0732">Signal</keyword>
<sequence length="386" mass="44112">MRNFILLSFGVFMCGRTKVMSAPAASTSSESEKEFAKPLISAGSFANPPSFDKWGGLPGLKAALKWRLFEKDLENVPSDSKELDKTIPVHQLTKFESKNVSSKLFASWLGHATVLVNLEGAKFITDPIWAERASFLSFAGPKRYRPPPMDIEDLPQLDFAVISHDHYDHLDADAVKKITEMSPNIQWFVPLGMQGWMKTIGISNSEEHPHRVKEMNWGEHTEIRINDQNFTIWCVPAQHWGQRGPLDRNRRLWAGWAVVGPSRRFYYSGDTGNCDKEFRKIGQKLGPFDLAAIPIGAYEPNWFMKSQHINPEEAVGMHEMIRSKMSIGIHWGTYHMGSYEFYLEPREKLKSIMEQRTDLPKFITIEQGTIWEEDSEESHTNSSSFE</sequence>
<keyword evidence="4" id="KW-0595">Phospholipid degradation</keyword>
<protein>
    <recommendedName>
        <fullName evidence="3">N-acetylphosphatidylethanolamine-hydrolyzing phospholipase D</fullName>
        <ecNumber evidence="3">3.1.4.54</ecNumber>
    </recommendedName>
</protein>
<feature type="domain" description="Metallo-beta-lactamase" evidence="16">
    <location>
        <begin position="123"/>
        <end position="331"/>
    </location>
</feature>
<dbReference type="Pfam" id="PF12706">
    <property type="entry name" value="Lactamase_B_2"/>
    <property type="match status" value="1"/>
</dbReference>
<comment type="catalytic activity">
    <reaction evidence="12">
        <text>an N-acyl-1,2-diacyl-sn-glycero-3-phosphoethanolamine + H2O = an N-acylethanolamine + a 1,2-diacyl-sn-glycero-3-phosphate + H(+)</text>
        <dbReference type="Rhea" id="RHEA:33159"/>
        <dbReference type="ChEBI" id="CHEBI:15377"/>
        <dbReference type="ChEBI" id="CHEBI:15378"/>
        <dbReference type="ChEBI" id="CHEBI:52640"/>
        <dbReference type="ChEBI" id="CHEBI:58608"/>
        <dbReference type="ChEBI" id="CHEBI:62537"/>
        <dbReference type="EC" id="3.1.4.54"/>
    </reaction>
    <physiologicalReaction direction="left-to-right" evidence="12">
        <dbReference type="Rhea" id="RHEA:33160"/>
    </physiologicalReaction>
</comment>
<dbReference type="Proteomes" id="UP000835052">
    <property type="component" value="Unassembled WGS sequence"/>
</dbReference>
<evidence type="ECO:0000313" key="17">
    <source>
        <dbReference type="EMBL" id="CAD6195425.1"/>
    </source>
</evidence>
<evidence type="ECO:0000256" key="1">
    <source>
        <dbReference type="ARBA" id="ARBA00001947"/>
    </source>
</evidence>
<keyword evidence="8" id="KW-0442">Lipid degradation</keyword>
<comment type="similarity">
    <text evidence="2">Belongs to the NAPE-PLD family.</text>
</comment>
<evidence type="ECO:0000256" key="10">
    <source>
        <dbReference type="ARBA" id="ARBA00023264"/>
    </source>
</evidence>
<feature type="chain" id="PRO_5035859134" description="N-acetylphosphatidylethanolamine-hydrolyzing phospholipase D" evidence="15">
    <location>
        <begin position="22"/>
        <end position="386"/>
    </location>
</feature>
<evidence type="ECO:0000256" key="12">
    <source>
        <dbReference type="ARBA" id="ARBA00051257"/>
    </source>
</evidence>
<dbReference type="GO" id="GO:0070292">
    <property type="term" value="P:N-acylphosphatidylethanolamine metabolic process"/>
    <property type="evidence" value="ECO:0007669"/>
    <property type="project" value="TreeGrafter"/>
</dbReference>
<evidence type="ECO:0000256" key="14">
    <source>
        <dbReference type="ARBA" id="ARBA00059369"/>
    </source>
</evidence>
<gene>
    <name evidence="17" type="ORF">CAUJ_LOCUS11344</name>
</gene>
<dbReference type="EMBL" id="CAJGYM010000055">
    <property type="protein sequence ID" value="CAD6195425.1"/>
    <property type="molecule type" value="Genomic_DNA"/>
</dbReference>
<feature type="signal peptide" evidence="15">
    <location>
        <begin position="1"/>
        <end position="21"/>
    </location>
</feature>
<dbReference type="InterPro" id="IPR001279">
    <property type="entry name" value="Metallo-B-lactamas"/>
</dbReference>
<comment type="catalytic activity">
    <reaction evidence="11">
        <text>N-(5Z,8Z,11Z,14Z-eicosatetraenoyl)-1,2-di-(9Z-octadecenoyl)-sn-glycero-3-phosphoethanolamine + H2O = N-(5Z,8Z,11Z,14Z-eicosatetraenoyl)-ethanolamine + 1,2-di-(9Z-octadecenoyl)-sn-glycero-3-phosphate + H(+)</text>
        <dbReference type="Rhea" id="RHEA:45528"/>
        <dbReference type="ChEBI" id="CHEBI:2700"/>
        <dbReference type="ChEBI" id="CHEBI:15377"/>
        <dbReference type="ChEBI" id="CHEBI:15378"/>
        <dbReference type="ChEBI" id="CHEBI:74546"/>
        <dbReference type="ChEBI" id="CHEBI:85277"/>
    </reaction>
    <physiologicalReaction direction="left-to-right" evidence="11">
        <dbReference type="Rhea" id="RHEA:45529"/>
    </physiologicalReaction>
</comment>
<keyword evidence="10" id="KW-1208">Phospholipid metabolism</keyword>
<dbReference type="GO" id="GO:0070291">
    <property type="term" value="P:N-acylethanolamine metabolic process"/>
    <property type="evidence" value="ECO:0007669"/>
    <property type="project" value="TreeGrafter"/>
</dbReference>
<evidence type="ECO:0000313" key="18">
    <source>
        <dbReference type="Proteomes" id="UP000835052"/>
    </source>
</evidence>
<evidence type="ECO:0000256" key="4">
    <source>
        <dbReference type="ARBA" id="ARBA00022668"/>
    </source>
</evidence>
<dbReference type="AlphaFoldDB" id="A0A8S1HJH5"/>
<dbReference type="PANTHER" id="PTHR15032">
    <property type="entry name" value="N-ACYL-PHOSPHATIDYLETHANOLAMINE-HYDROLYZING PHOSPHOLIPASE D"/>
    <property type="match status" value="1"/>
</dbReference>
<dbReference type="GO" id="GO:0009395">
    <property type="term" value="P:phospholipid catabolic process"/>
    <property type="evidence" value="ECO:0007669"/>
    <property type="project" value="UniProtKB-KW"/>
</dbReference>
<dbReference type="GO" id="GO:0070290">
    <property type="term" value="F:N-acylphosphatidylethanolamine-specific phospholipase D activity"/>
    <property type="evidence" value="ECO:0007669"/>
    <property type="project" value="UniProtKB-EC"/>
</dbReference>
<keyword evidence="18" id="KW-1185">Reference proteome</keyword>
<comment type="cofactor">
    <cofactor evidence="1">
        <name>Zn(2+)</name>
        <dbReference type="ChEBI" id="CHEBI:29105"/>
    </cofactor>
</comment>
<evidence type="ECO:0000256" key="3">
    <source>
        <dbReference type="ARBA" id="ARBA00012279"/>
    </source>
</evidence>
<dbReference type="FunFam" id="3.60.15.10:FF:000136">
    <property type="entry name" value="N-Acyl Phosphatidyl Ethanolamine specific phospholipase D (NAPE-PLD) homolog"/>
    <property type="match status" value="1"/>
</dbReference>
<dbReference type="GO" id="GO:0046872">
    <property type="term" value="F:metal ion binding"/>
    <property type="evidence" value="ECO:0007669"/>
    <property type="project" value="UniProtKB-KW"/>
</dbReference>
<name>A0A8S1HJH5_9PELO</name>
<dbReference type="EC" id="3.1.4.54" evidence="3"/>
<dbReference type="PANTHER" id="PTHR15032:SF4">
    <property type="entry name" value="N-ACYL-PHOSPHATIDYLETHANOLAMINE-HYDROLYZING PHOSPHOLIPASE D"/>
    <property type="match status" value="1"/>
</dbReference>
<organism evidence="17 18">
    <name type="scientific">Caenorhabditis auriculariae</name>
    <dbReference type="NCBI Taxonomy" id="2777116"/>
    <lineage>
        <taxon>Eukaryota</taxon>
        <taxon>Metazoa</taxon>
        <taxon>Ecdysozoa</taxon>
        <taxon>Nematoda</taxon>
        <taxon>Chromadorea</taxon>
        <taxon>Rhabditida</taxon>
        <taxon>Rhabditina</taxon>
        <taxon>Rhabditomorpha</taxon>
        <taxon>Rhabditoidea</taxon>
        <taxon>Rhabditidae</taxon>
        <taxon>Peloderinae</taxon>
        <taxon>Caenorhabditis</taxon>
    </lineage>
</organism>
<proteinExistence type="inferred from homology"/>
<evidence type="ECO:0000256" key="5">
    <source>
        <dbReference type="ARBA" id="ARBA00022723"/>
    </source>
</evidence>
<evidence type="ECO:0000256" key="7">
    <source>
        <dbReference type="ARBA" id="ARBA00022833"/>
    </source>
</evidence>
<keyword evidence="5" id="KW-0479">Metal-binding</keyword>
<evidence type="ECO:0000256" key="8">
    <source>
        <dbReference type="ARBA" id="ARBA00022963"/>
    </source>
</evidence>